<protein>
    <submittedName>
        <fullName evidence="1">Uncharacterized protein</fullName>
    </submittedName>
</protein>
<sequence length="303" mass="34326">MRSLATLVVLLLLSVSLSGCLAEEDIEDEGRFIDDESELFDTENPDYCGDFDGDGKPDCPLSGYTPDTNPWWCNSTGVGGHHVDPAYEGMTKGVLEPELCETLTYEMKDAIEWASQWPTLGDAEDAGYTMSVNYVEGMGTHHVMLNGFSMEDPGFDAQEPEFQDTRIDDVFEHERPEFLMYGGEERESELVGFAWFVHAPSDSPPEGFTGDNDWWHRHDSLCFESAEFLVMGENLDQETCDDRGGVNVNLQEYWMVHAWIIRPWLTYDDVFTNHHPCLLEDGPEQDLEADCWGESTEHVAHEI</sequence>
<organism evidence="1">
    <name type="scientific">uncultured marine group II/III euryarchaeote KM3_110_E06</name>
    <dbReference type="NCBI Taxonomy" id="1457852"/>
    <lineage>
        <taxon>Archaea</taxon>
        <taxon>Methanobacteriati</taxon>
        <taxon>Methanobacteriota</taxon>
        <taxon>environmental samples</taxon>
    </lineage>
</organism>
<reference evidence="1" key="1">
    <citation type="journal article" date="2014" name="Genome Biol. Evol.">
        <title>Pangenome evidence for extensive interdomain horizontal transfer affecting lineage core and shell genes in uncultured planktonic thaumarchaeota and euryarchaeota.</title>
        <authorList>
            <person name="Deschamps P."/>
            <person name="Zivanovic Y."/>
            <person name="Moreira D."/>
            <person name="Rodriguez-Valera F."/>
            <person name="Lopez-Garcia P."/>
        </authorList>
    </citation>
    <scope>NUCLEOTIDE SEQUENCE</scope>
</reference>
<dbReference type="EMBL" id="KF900565">
    <property type="protein sequence ID" value="AIE99528.1"/>
    <property type="molecule type" value="Genomic_DNA"/>
</dbReference>
<proteinExistence type="predicted"/>
<accession>A0A075G7H4</accession>
<dbReference type="AlphaFoldDB" id="A0A075G7H4"/>
<name>A0A075G7H4_9EURY</name>
<dbReference type="PROSITE" id="PS51257">
    <property type="entry name" value="PROKAR_LIPOPROTEIN"/>
    <property type="match status" value="1"/>
</dbReference>
<evidence type="ECO:0000313" key="1">
    <source>
        <dbReference type="EMBL" id="AIE99528.1"/>
    </source>
</evidence>